<sequence length="129" mass="14465">MRGVGPRGREAAFEKIVINSSCQWFYLRARLECEEEGVRLNEAEFRLVVTNALRELHGEVGAALPFDVIRFDARSQSCILRVISSGLVRLWASLSLAARHQGFVIAVHIQQVSPFLLSLSGNSRDLRLD</sequence>
<proteinExistence type="predicted"/>
<name>A0AAJ7U2L1_PETMA</name>
<evidence type="ECO:0000313" key="3">
    <source>
        <dbReference type="Proteomes" id="UP001318040"/>
    </source>
</evidence>
<accession>A0AAJ7U2L1</accession>
<evidence type="ECO:0000313" key="4">
    <source>
        <dbReference type="RefSeq" id="XP_032827505.1"/>
    </source>
</evidence>
<organism evidence="3 4">
    <name type="scientific">Petromyzon marinus</name>
    <name type="common">Sea lamprey</name>
    <dbReference type="NCBI Taxonomy" id="7757"/>
    <lineage>
        <taxon>Eukaryota</taxon>
        <taxon>Metazoa</taxon>
        <taxon>Chordata</taxon>
        <taxon>Craniata</taxon>
        <taxon>Vertebrata</taxon>
        <taxon>Cyclostomata</taxon>
        <taxon>Hyperoartia</taxon>
        <taxon>Petromyzontiformes</taxon>
        <taxon>Petromyzontidae</taxon>
        <taxon>Petromyzon</taxon>
    </lineage>
</organism>
<dbReference type="RefSeq" id="XP_032827505.1">
    <property type="nucleotide sequence ID" value="XM_032971614.1"/>
</dbReference>
<dbReference type="GeneID" id="116952345"/>
<dbReference type="GO" id="GO:0033204">
    <property type="term" value="F:ribonuclease P RNA binding"/>
    <property type="evidence" value="ECO:0007669"/>
    <property type="project" value="TreeGrafter"/>
</dbReference>
<dbReference type="PANTHER" id="PTHR15441">
    <property type="entry name" value="RIBONUCLEASE P PROTEIN SUBUNIT P14"/>
    <property type="match status" value="1"/>
</dbReference>
<dbReference type="Gene3D" id="3.30.70.3250">
    <property type="entry name" value="Ribonuclease P, Pop5 subunit"/>
    <property type="match status" value="1"/>
</dbReference>
<keyword evidence="3" id="KW-1185">Reference proteome</keyword>
<evidence type="ECO:0000313" key="5">
    <source>
        <dbReference type="RefSeq" id="XP_032827506.1"/>
    </source>
</evidence>
<dbReference type="Pfam" id="PF20976">
    <property type="entry name" value="Pop8"/>
    <property type="match status" value="1"/>
</dbReference>
<reference evidence="4 5" key="1">
    <citation type="submission" date="2025-04" db="UniProtKB">
        <authorList>
            <consortium name="RefSeq"/>
        </authorList>
    </citation>
    <scope>IDENTIFICATION</scope>
    <source>
        <tissue evidence="4 5">Sperm</tissue>
    </source>
</reference>
<keyword evidence="1" id="KW-0819">tRNA processing</keyword>
<dbReference type="GO" id="GO:0030681">
    <property type="term" value="C:multimeric ribonuclease P complex"/>
    <property type="evidence" value="ECO:0007669"/>
    <property type="project" value="TreeGrafter"/>
</dbReference>
<dbReference type="Proteomes" id="UP001318040">
    <property type="component" value="Chromosome 46"/>
</dbReference>
<dbReference type="AlphaFoldDB" id="A0AAJ7U2L1"/>
<dbReference type="GO" id="GO:0001682">
    <property type="term" value="P:tRNA 5'-leader removal"/>
    <property type="evidence" value="ECO:0007669"/>
    <property type="project" value="TreeGrafter"/>
</dbReference>
<dbReference type="InterPro" id="IPR049128">
    <property type="entry name" value="Pop8-like_dom"/>
</dbReference>
<dbReference type="GO" id="GO:0005730">
    <property type="term" value="C:nucleolus"/>
    <property type="evidence" value="ECO:0007669"/>
    <property type="project" value="TreeGrafter"/>
</dbReference>
<evidence type="ECO:0000259" key="2">
    <source>
        <dbReference type="Pfam" id="PF20976"/>
    </source>
</evidence>
<feature type="domain" description="Ribonucleases P/MRP subunit Pop8-like" evidence="2">
    <location>
        <begin position="23"/>
        <end position="95"/>
    </location>
</feature>
<gene>
    <name evidence="4 5" type="primary">LOC116952345</name>
</gene>
<evidence type="ECO:0000256" key="1">
    <source>
        <dbReference type="ARBA" id="ARBA00022694"/>
    </source>
</evidence>
<dbReference type="InterPro" id="IPR038085">
    <property type="entry name" value="Rnp2-like_sf"/>
</dbReference>
<dbReference type="PANTHER" id="PTHR15441:SF1">
    <property type="entry name" value="RIBONUCLEASE P PROTEIN SUBUNIT P14"/>
    <property type="match status" value="1"/>
</dbReference>
<dbReference type="SUPFAM" id="SSF160350">
    <property type="entry name" value="Rnp2-like"/>
    <property type="match status" value="1"/>
</dbReference>
<dbReference type="RefSeq" id="XP_032827506.1">
    <property type="nucleotide sequence ID" value="XM_032971615.1"/>
</dbReference>
<protein>
    <submittedName>
        <fullName evidence="4 5">Ribonuclease P protein subunit p14-like isoform X2</fullName>
    </submittedName>
</protein>